<dbReference type="InterPro" id="IPR057741">
    <property type="entry name" value="YeaG"/>
</dbReference>
<evidence type="ECO:0000313" key="3">
    <source>
        <dbReference type="Proteomes" id="UP000502894"/>
    </source>
</evidence>
<dbReference type="KEGG" id="lant:TUM19329_33230"/>
<dbReference type="InterPro" id="IPR016230">
    <property type="entry name" value="PrkA/YeaG"/>
</dbReference>
<dbReference type="Proteomes" id="UP000502894">
    <property type="component" value="Chromosome"/>
</dbReference>
<dbReference type="InterPro" id="IPR010650">
    <property type="entry name" value="PrkA_C"/>
</dbReference>
<dbReference type="NCBIfam" id="NF011999">
    <property type="entry name" value="PRK15455.1"/>
    <property type="match status" value="1"/>
</dbReference>
<keyword evidence="3" id="KW-1185">Reference proteome</keyword>
<gene>
    <name evidence="2" type="primary">prkA</name>
    <name evidence="2" type="ORF">TUM19329_33230</name>
</gene>
<keyword evidence="2" id="KW-0418">Kinase</keyword>
<organism evidence="2 3">
    <name type="scientific">Legionella antarctica</name>
    <dbReference type="NCBI Taxonomy" id="2708020"/>
    <lineage>
        <taxon>Bacteria</taxon>
        <taxon>Pseudomonadati</taxon>
        <taxon>Pseudomonadota</taxon>
        <taxon>Gammaproteobacteria</taxon>
        <taxon>Legionellales</taxon>
        <taxon>Legionellaceae</taxon>
        <taxon>Legionella</taxon>
    </lineage>
</organism>
<accession>A0A6F8TA75</accession>
<dbReference type="SUPFAM" id="SSF52540">
    <property type="entry name" value="P-loop containing nucleoside triphosphate hydrolases"/>
    <property type="match status" value="1"/>
</dbReference>
<evidence type="ECO:0000313" key="2">
    <source>
        <dbReference type="EMBL" id="BCA96962.1"/>
    </source>
</evidence>
<dbReference type="SMART" id="SM00763">
    <property type="entry name" value="AAA_PrkA"/>
    <property type="match status" value="1"/>
</dbReference>
<dbReference type="InterPro" id="IPR013153">
    <property type="entry name" value="Prk_AAA"/>
</dbReference>
<name>A0A6F8TA75_9GAMM</name>
<evidence type="ECO:0000259" key="1">
    <source>
        <dbReference type="SMART" id="SM00763"/>
    </source>
</evidence>
<dbReference type="GO" id="GO:0004672">
    <property type="term" value="F:protein kinase activity"/>
    <property type="evidence" value="ECO:0007669"/>
    <property type="project" value="InterPro"/>
</dbReference>
<dbReference type="PANTHER" id="PTHR30267">
    <property type="entry name" value="PROTEIN KINASE PRKA"/>
    <property type="match status" value="1"/>
</dbReference>
<keyword evidence="2" id="KW-0808">Transferase</keyword>
<dbReference type="Pfam" id="PF06798">
    <property type="entry name" value="PrkA"/>
    <property type="match status" value="1"/>
</dbReference>
<dbReference type="EMBL" id="AP022839">
    <property type="protein sequence ID" value="BCA96962.1"/>
    <property type="molecule type" value="Genomic_DNA"/>
</dbReference>
<dbReference type="PIRSF" id="PIRSF000549">
    <property type="entry name" value="Ser_prot_kin"/>
    <property type="match status" value="1"/>
</dbReference>
<sequence>MNTQDFLTSYTKRFVENKEEDLSLDEYLELCKTDPSAYANPAERLLMAIGEPEMIDTRHDPVLSRIFSNKVIQHYSVFKDFYGMEEPIEQIVGFLKHAAQGLEETKQVLYLLGPVGGGKSSVAEKLKDLMEKVPFYAIKGSPVFESPLSLFNPDEDGELLQERFGIPTRYLRYLMSPWAVKRLQEFNGDISKFRVIKIKPSRLKQIAIAKTEPGDENNQDISSLVGKVDIRKLEEFSQDDPDAYSFSGGLCRANRGLLEFVEMFKAPIKVLHPLLTATQEGNYNATEGLSAIPFEGIILAHSNESEWQTFRNNKNNEAFIDRINIVKVPYCLRVSEELKIYQKLIDNSSLAKAHCAPGTLDMLAQFSVLTRLKEPQNSSIYSKMRVYNGESLKDTDPKAKSYQEYRDFAGVDEGMSGVSTRFAFKILSKVFNFDHSEIAANPVHLMYVLERQIEQEQFPQELHENYLAFIKEYLSAKYVEFIGKEIQTAYLESYSEYGQNIFDRYITYADFWIQDQDYRDPDTGEIFDRGLLNLELEKIEKPAGISNPKDFRNEVVNFVLRARANNRGKNPVWNSYEKLKSVIEKKMFTNTEDLLPVISFNAKSSEDDKKKHEEFISRMVEKGYTRKQVRLLCEWYLRVRKSQ</sequence>
<dbReference type="InterPro" id="IPR027417">
    <property type="entry name" value="P-loop_NTPase"/>
</dbReference>
<feature type="domain" description="PrkA AAA" evidence="1">
    <location>
        <begin position="22"/>
        <end position="379"/>
    </location>
</feature>
<protein>
    <submittedName>
        <fullName evidence="2">Serine protein kinase</fullName>
    </submittedName>
</protein>
<reference evidence="2" key="1">
    <citation type="journal article" date="2020" name="Microbiol. Resour. Announc.">
        <title>Complete Genome Sequence of Novel Psychrotolerant Legionella Strain TUM19329, Isolated from Antarctic Lake Sediment.</title>
        <authorList>
            <person name="Shimada S."/>
            <person name="Nakai R."/>
            <person name="Aoki K."/>
            <person name="Shimoeda N."/>
            <person name="Ohno G."/>
            <person name="Miyazaki Y."/>
            <person name="Kudoh S."/>
            <person name="Imura S."/>
            <person name="Watanabe K."/>
            <person name="Ishii Y."/>
            <person name="Tateda K."/>
        </authorList>
    </citation>
    <scope>NUCLEOTIDE SEQUENCE [LARGE SCALE GENOMIC DNA]</scope>
    <source>
        <strain evidence="2">TUM19329</strain>
    </source>
</reference>
<dbReference type="Pfam" id="PF08298">
    <property type="entry name" value="AAA_PrkA"/>
    <property type="match status" value="1"/>
</dbReference>
<dbReference type="RefSeq" id="WP_173238189.1">
    <property type="nucleotide sequence ID" value="NZ_AP022839.1"/>
</dbReference>
<dbReference type="Gene3D" id="3.40.50.300">
    <property type="entry name" value="P-loop containing nucleotide triphosphate hydrolases"/>
    <property type="match status" value="1"/>
</dbReference>
<proteinExistence type="predicted"/>
<dbReference type="PANTHER" id="PTHR30267:SF2">
    <property type="entry name" value="PROTEIN PRKA"/>
    <property type="match status" value="1"/>
</dbReference>
<dbReference type="AlphaFoldDB" id="A0A6F8TA75"/>